<keyword evidence="2" id="KW-1185">Reference proteome</keyword>
<name>A0A7L9WJS5_9RHOB</name>
<dbReference type="KEGG" id="pshq:F3W81_04925"/>
<dbReference type="RefSeq" id="WP_193082538.1">
    <property type="nucleotide sequence ID" value="NZ_CP045201.1"/>
</dbReference>
<proteinExistence type="predicted"/>
<evidence type="ECO:0000313" key="1">
    <source>
        <dbReference type="EMBL" id="QOL80222.1"/>
    </source>
</evidence>
<accession>A0A7L9WJS5</accession>
<dbReference type="EMBL" id="CP045201">
    <property type="protein sequence ID" value="QOL80222.1"/>
    <property type="molecule type" value="Genomic_DNA"/>
</dbReference>
<reference evidence="1 2" key="1">
    <citation type="submission" date="2019-10" db="EMBL/GenBank/DDBJ databases">
        <title>Pseudopuniceibacterium sp. HQ09 islated from Antarctica.</title>
        <authorList>
            <person name="Liao L."/>
            <person name="Su S."/>
            <person name="Chen B."/>
            <person name="Yu Y."/>
        </authorList>
    </citation>
    <scope>NUCLEOTIDE SEQUENCE [LARGE SCALE GENOMIC DNA]</scope>
    <source>
        <strain evidence="1 2">HQ09</strain>
    </source>
</reference>
<dbReference type="AlphaFoldDB" id="A0A7L9WJS5"/>
<sequence length="168" mass="18733">MRALHNFPRTDAFQIDTLIDEVIADALRALRATNRPDIWTLALHCSPFRHTLSVSADTRSNSDEVVARMNTFSRIHFKQEIEDGNFASAQLWQANAGRNMGLADFDLPDLATRALPETVIRGADFYLSLTEGMMRHHPALLSCCADKAPVLFATSTADEELGMVWSAR</sequence>
<dbReference type="Proteomes" id="UP000594118">
    <property type="component" value="Chromosome"/>
</dbReference>
<gene>
    <name evidence="1" type="ORF">F3W81_04925</name>
</gene>
<protein>
    <submittedName>
        <fullName evidence="1">Uncharacterized protein</fullName>
    </submittedName>
</protein>
<organism evidence="1 2">
    <name type="scientific">Pseudooceanicola spongiae</name>
    <dbReference type="NCBI Taxonomy" id="2613965"/>
    <lineage>
        <taxon>Bacteria</taxon>
        <taxon>Pseudomonadati</taxon>
        <taxon>Pseudomonadota</taxon>
        <taxon>Alphaproteobacteria</taxon>
        <taxon>Rhodobacterales</taxon>
        <taxon>Paracoccaceae</taxon>
        <taxon>Pseudooceanicola</taxon>
    </lineage>
</organism>
<evidence type="ECO:0000313" key="2">
    <source>
        <dbReference type="Proteomes" id="UP000594118"/>
    </source>
</evidence>